<dbReference type="GeneID" id="31012387"/>
<reference evidence="2 3" key="1">
    <citation type="submission" date="2016-10" db="EMBL/GenBank/DDBJ databases">
        <title>Proteomics and genomics reveal pathogen-plant mechanisms compatible with a hemibiotrophic lifestyle of Diplodia corticola.</title>
        <authorList>
            <person name="Fernandes I."/>
            <person name="De Jonge R."/>
            <person name="Van De Peer Y."/>
            <person name="Devreese B."/>
            <person name="Alves A."/>
            <person name="Esteves A.C."/>
        </authorList>
    </citation>
    <scope>NUCLEOTIDE SEQUENCE [LARGE SCALE GENOMIC DNA]</scope>
    <source>
        <strain evidence="2 3">CBS 112549</strain>
    </source>
</reference>
<dbReference type="RefSeq" id="XP_020131406.1">
    <property type="nucleotide sequence ID" value="XM_020272128.1"/>
</dbReference>
<dbReference type="AlphaFoldDB" id="A0A1J9R4J0"/>
<organism evidence="2 3">
    <name type="scientific">Diplodia corticola</name>
    <dbReference type="NCBI Taxonomy" id="236234"/>
    <lineage>
        <taxon>Eukaryota</taxon>
        <taxon>Fungi</taxon>
        <taxon>Dikarya</taxon>
        <taxon>Ascomycota</taxon>
        <taxon>Pezizomycotina</taxon>
        <taxon>Dothideomycetes</taxon>
        <taxon>Dothideomycetes incertae sedis</taxon>
        <taxon>Botryosphaeriales</taxon>
        <taxon>Botryosphaeriaceae</taxon>
        <taxon>Diplodia</taxon>
    </lineage>
</organism>
<proteinExistence type="predicted"/>
<dbReference type="OrthoDB" id="5399926at2759"/>
<evidence type="ECO:0000313" key="2">
    <source>
        <dbReference type="EMBL" id="OJD35146.1"/>
    </source>
</evidence>
<name>A0A1J9R4J0_9PEZI</name>
<accession>A0A1J9R4J0</accession>
<keyword evidence="3" id="KW-1185">Reference proteome</keyword>
<sequence length="189" mass="20200">MAHVARRTQTNDNLGARVVEDVGRSRRIRIDGENAGMRNLSSRGRDQNSMGRPGASGYSMEVTAQPPGTARPGQPIRATVTIRLRRSRGAPDSDLEDGRLLAVATVVARGADGAYVPVGPDALTGPRLFDSFHPIDNDADDVVGYAHFPDLAIGQEGMCKIRIALIRVTGGQGETTEIVDTRSIIVGRN</sequence>
<comment type="caution">
    <text evidence="2">The sequence shown here is derived from an EMBL/GenBank/DDBJ whole genome shotgun (WGS) entry which is preliminary data.</text>
</comment>
<feature type="compositionally biased region" description="Polar residues" evidence="1">
    <location>
        <begin position="39"/>
        <end position="50"/>
    </location>
</feature>
<gene>
    <name evidence="2" type="ORF">BKCO1_1900098</name>
</gene>
<dbReference type="EMBL" id="MNUE01000019">
    <property type="protein sequence ID" value="OJD35146.1"/>
    <property type="molecule type" value="Genomic_DNA"/>
</dbReference>
<evidence type="ECO:0000256" key="1">
    <source>
        <dbReference type="SAM" id="MobiDB-lite"/>
    </source>
</evidence>
<evidence type="ECO:0000313" key="3">
    <source>
        <dbReference type="Proteomes" id="UP000183809"/>
    </source>
</evidence>
<protein>
    <submittedName>
        <fullName evidence="2">Uncharacterized protein</fullName>
    </submittedName>
</protein>
<dbReference type="Proteomes" id="UP000183809">
    <property type="component" value="Unassembled WGS sequence"/>
</dbReference>
<feature type="region of interest" description="Disordered" evidence="1">
    <location>
        <begin position="32"/>
        <end position="58"/>
    </location>
</feature>